<dbReference type="InterPro" id="IPR008334">
    <property type="entry name" value="5'-Nucleotdase_C"/>
</dbReference>
<dbReference type="RefSeq" id="WP_134112637.1">
    <property type="nucleotide sequence ID" value="NZ_SOBG01000003.1"/>
</dbReference>
<keyword evidence="5" id="KW-1185">Reference proteome</keyword>
<dbReference type="AlphaFoldDB" id="A0AA46I5N5"/>
<feature type="chain" id="PRO_5041282264" evidence="1">
    <location>
        <begin position="22"/>
        <end position="860"/>
    </location>
</feature>
<dbReference type="InterPro" id="IPR036907">
    <property type="entry name" value="5'-Nucleotdase_C_sf"/>
</dbReference>
<dbReference type="PROSITE" id="PS51257">
    <property type="entry name" value="PROKAR_LIPOPROTEIN"/>
    <property type="match status" value="1"/>
</dbReference>
<dbReference type="Pfam" id="PF03372">
    <property type="entry name" value="Exo_endo_phos"/>
    <property type="match status" value="1"/>
</dbReference>
<reference evidence="4 5" key="1">
    <citation type="submission" date="2019-03" db="EMBL/GenBank/DDBJ databases">
        <title>Genomic Encyclopedia of Type Strains, Phase IV (KMG-IV): sequencing the most valuable type-strain genomes for metagenomic binning, comparative biology and taxonomic classification.</title>
        <authorList>
            <person name="Goeker M."/>
        </authorList>
    </citation>
    <scope>NUCLEOTIDE SEQUENCE [LARGE SCALE GENOMIC DNA]</scope>
    <source>
        <strain evidence="4 5">DSM 100055</strain>
    </source>
</reference>
<gene>
    <name evidence="4" type="ORF">EV215_0741</name>
</gene>
<evidence type="ECO:0000256" key="1">
    <source>
        <dbReference type="SAM" id="SignalP"/>
    </source>
</evidence>
<comment type="caution">
    <text evidence="4">The sequence shown here is derived from an EMBL/GenBank/DDBJ whole genome shotgun (WGS) entry which is preliminary data.</text>
</comment>
<dbReference type="SUPFAM" id="SSF55816">
    <property type="entry name" value="5'-nucleotidase (syn. UDP-sugar hydrolase), C-terminal domain"/>
    <property type="match status" value="1"/>
</dbReference>
<dbReference type="Proteomes" id="UP000294678">
    <property type="component" value="Unassembled WGS sequence"/>
</dbReference>
<dbReference type="SUPFAM" id="SSF56219">
    <property type="entry name" value="DNase I-like"/>
    <property type="match status" value="1"/>
</dbReference>
<dbReference type="CDD" id="cd04486">
    <property type="entry name" value="YhcR_OBF_like"/>
    <property type="match status" value="1"/>
</dbReference>
<sequence>MKIFNKFFLMLSLLLFLISCNKDLSPLSNDKLELNLNNNNSEYTSTPAANLITEAIKNELGVDIVFYPESNLKNISLNLNLDLTKTDINERLINKTSNDIKSLYDTTTNKDLICISYMSGSKIKDFIKERTLKNNAIDIHTNGIEYDITIKGGEVQNYNISRNGRTFDLDKQYKVAFIYYEYDYKSSFPGYYYGNKFNYLKVQKTEKKASELVINYLKKSNKYNFLNKINSKVKVIDSTTSDKNKIIPIYSIQGEKYKSDLIGINLKTRGIITAYTADSYNNNYGFYMQDKYGDNNNYTSDAIYVKLDKTTYNKYSLIIKVGNLVEVEGKVEETNTGTGLTRTSLTSVNKIILREKDVALPSPVELGEGSDRIIPNRHISTYKGNVNQSLKLNLNDGIGFWESLEGMLVKVKKPIVTGAKGGKNDALESKGYFNLYVRANNTSNDYQVTPSNGLIIDVEKNDYNPEILRLVNHVYYNKDGVKPGDASSFKNGIFNVGDELEDITGILAFNVNTFGDGEYDLLFNDYITAKNPRTSYTPLSDRPKATLVGDANHLTIATFNVENMYATHEKIPYIAEIIAQNMKSPDIIVFTEIQDNNGPDNYGEDGSPVVDADQTLTNLINNIESKGGATDYKYININPLAYLEGGEPGGNIRVAAIYRDTRVEFNKRGNAGSLDHAGLDKNGDLLLNPGRIYPQEPIFKGTRRSLAMEFYFKNNKILVFGNHLNSKGGDDPLWGAKQPVVLSSEAKRIKLAKIIHRFVQEVLSKDENKNIVVLGDFNEFYAANPIKVLKGNILTNLIETLPFNKRYSYNFQGNAQAIDHILISKNLKNHSPEIEILPINTDYMGQYSDHNPVISRYEFK</sequence>
<feature type="domain" description="Endonuclease/exonuclease/phosphatase" evidence="3">
    <location>
        <begin position="557"/>
        <end position="850"/>
    </location>
</feature>
<protein>
    <submittedName>
        <fullName evidence="4">Extracellular nuclease</fullName>
    </submittedName>
</protein>
<name>A0AA46I5N5_9FUSO</name>
<feature type="signal peptide" evidence="1">
    <location>
        <begin position="1"/>
        <end position="21"/>
    </location>
</feature>
<dbReference type="InterPro" id="IPR036691">
    <property type="entry name" value="Endo/exonu/phosph_ase_sf"/>
</dbReference>
<dbReference type="PANTHER" id="PTHR42834">
    <property type="entry name" value="ENDONUCLEASE/EXONUCLEASE/PHOSPHATASE FAMILY PROTEIN (AFU_ORTHOLOGUE AFUA_3G09210)"/>
    <property type="match status" value="1"/>
</dbReference>
<dbReference type="PANTHER" id="PTHR42834:SF1">
    <property type="entry name" value="ENDONUCLEASE_EXONUCLEASE_PHOSPHATASE FAMILY PROTEIN (AFU_ORTHOLOGUE AFUA_3G09210)"/>
    <property type="match status" value="1"/>
</dbReference>
<accession>A0AA46I5N5</accession>
<feature type="domain" description="5'-Nucleotidase C-terminal" evidence="2">
    <location>
        <begin position="36"/>
        <end position="180"/>
    </location>
</feature>
<dbReference type="Gene3D" id="3.60.10.10">
    <property type="entry name" value="Endonuclease/exonuclease/phosphatase"/>
    <property type="match status" value="1"/>
</dbReference>
<evidence type="ECO:0000259" key="3">
    <source>
        <dbReference type="Pfam" id="PF03372"/>
    </source>
</evidence>
<dbReference type="EMBL" id="SOBG01000003">
    <property type="protein sequence ID" value="TDT71368.1"/>
    <property type="molecule type" value="Genomic_DNA"/>
</dbReference>
<evidence type="ECO:0000313" key="4">
    <source>
        <dbReference type="EMBL" id="TDT71368.1"/>
    </source>
</evidence>
<proteinExistence type="predicted"/>
<dbReference type="GO" id="GO:0016787">
    <property type="term" value="F:hydrolase activity"/>
    <property type="evidence" value="ECO:0007669"/>
    <property type="project" value="InterPro"/>
</dbReference>
<keyword evidence="1" id="KW-0732">Signal</keyword>
<dbReference type="Gene3D" id="3.90.780.10">
    <property type="entry name" value="5'-Nucleotidase, C-terminal domain"/>
    <property type="match status" value="1"/>
</dbReference>
<dbReference type="GO" id="GO:0009166">
    <property type="term" value="P:nucleotide catabolic process"/>
    <property type="evidence" value="ECO:0007669"/>
    <property type="project" value="InterPro"/>
</dbReference>
<evidence type="ECO:0000259" key="2">
    <source>
        <dbReference type="Pfam" id="PF02872"/>
    </source>
</evidence>
<evidence type="ECO:0000313" key="5">
    <source>
        <dbReference type="Proteomes" id="UP000294678"/>
    </source>
</evidence>
<dbReference type="Pfam" id="PF02872">
    <property type="entry name" value="5_nucleotid_C"/>
    <property type="match status" value="1"/>
</dbReference>
<dbReference type="InterPro" id="IPR005135">
    <property type="entry name" value="Endo/exonuclease/phosphatase"/>
</dbReference>
<organism evidence="4 5">
    <name type="scientific">Hypnocyclicus thermotrophus</name>
    <dbReference type="NCBI Taxonomy" id="1627895"/>
    <lineage>
        <taxon>Bacteria</taxon>
        <taxon>Fusobacteriati</taxon>
        <taxon>Fusobacteriota</taxon>
        <taxon>Fusobacteriia</taxon>
        <taxon>Fusobacteriales</taxon>
        <taxon>Fusobacteriaceae</taxon>
        <taxon>Hypnocyclicus</taxon>
    </lineage>
</organism>